<protein>
    <submittedName>
        <fullName evidence="1">Uncharacterized protein</fullName>
    </submittedName>
</protein>
<gene>
    <name evidence="1" type="ORF">CVT26_001027</name>
</gene>
<accession>A0A409Y270</accession>
<sequence>MGKEVQTPILDPKLLTNTVTKITAFVGGSPDGRCNYSKHQFGLYSESEDEGTAAAEDIEVVESSIAWEREYSDST</sequence>
<dbReference type="EMBL" id="NHYE01001292">
    <property type="protein sequence ID" value="PPQ97099.1"/>
    <property type="molecule type" value="Genomic_DNA"/>
</dbReference>
<reference evidence="1 2" key="1">
    <citation type="journal article" date="2018" name="Evol. Lett.">
        <title>Horizontal gene cluster transfer increased hallucinogenic mushroom diversity.</title>
        <authorList>
            <person name="Reynolds H.T."/>
            <person name="Vijayakumar V."/>
            <person name="Gluck-Thaler E."/>
            <person name="Korotkin H.B."/>
            <person name="Matheny P.B."/>
            <person name="Slot J.C."/>
        </authorList>
    </citation>
    <scope>NUCLEOTIDE SEQUENCE [LARGE SCALE GENOMIC DNA]</scope>
    <source>
        <strain evidence="1 2">SRW20</strain>
    </source>
</reference>
<name>A0A409Y270_9AGAR</name>
<dbReference type="InParanoid" id="A0A409Y270"/>
<proteinExistence type="predicted"/>
<keyword evidence="2" id="KW-1185">Reference proteome</keyword>
<dbReference type="Proteomes" id="UP000284706">
    <property type="component" value="Unassembled WGS sequence"/>
</dbReference>
<dbReference type="AlphaFoldDB" id="A0A409Y270"/>
<organism evidence="1 2">
    <name type="scientific">Gymnopilus dilepis</name>
    <dbReference type="NCBI Taxonomy" id="231916"/>
    <lineage>
        <taxon>Eukaryota</taxon>
        <taxon>Fungi</taxon>
        <taxon>Dikarya</taxon>
        <taxon>Basidiomycota</taxon>
        <taxon>Agaricomycotina</taxon>
        <taxon>Agaricomycetes</taxon>
        <taxon>Agaricomycetidae</taxon>
        <taxon>Agaricales</taxon>
        <taxon>Agaricineae</taxon>
        <taxon>Hymenogastraceae</taxon>
        <taxon>Gymnopilus</taxon>
    </lineage>
</organism>
<evidence type="ECO:0000313" key="1">
    <source>
        <dbReference type="EMBL" id="PPQ97099.1"/>
    </source>
</evidence>
<evidence type="ECO:0000313" key="2">
    <source>
        <dbReference type="Proteomes" id="UP000284706"/>
    </source>
</evidence>
<comment type="caution">
    <text evidence="1">The sequence shown here is derived from an EMBL/GenBank/DDBJ whole genome shotgun (WGS) entry which is preliminary data.</text>
</comment>